<gene>
    <name evidence="2" type="ORF">GCM10017771_64630</name>
</gene>
<evidence type="ECO:0000313" key="3">
    <source>
        <dbReference type="Proteomes" id="UP000603227"/>
    </source>
</evidence>
<dbReference type="EMBL" id="BNAT01000028">
    <property type="protein sequence ID" value="GHE44488.1"/>
    <property type="molecule type" value="Genomic_DNA"/>
</dbReference>
<dbReference type="Proteomes" id="UP000603227">
    <property type="component" value="Unassembled WGS sequence"/>
</dbReference>
<name>A0A918ZBB8_9ACTN</name>
<proteinExistence type="predicted"/>
<keyword evidence="3" id="KW-1185">Reference proteome</keyword>
<comment type="caution">
    <text evidence="2">The sequence shown here is derived from an EMBL/GenBank/DDBJ whole genome shotgun (WGS) entry which is preliminary data.</text>
</comment>
<reference evidence="2" key="1">
    <citation type="journal article" date="2014" name="Int. J. Syst. Evol. Microbiol.">
        <title>Complete genome sequence of Corynebacterium casei LMG S-19264T (=DSM 44701T), isolated from a smear-ripened cheese.</title>
        <authorList>
            <consortium name="US DOE Joint Genome Institute (JGI-PGF)"/>
            <person name="Walter F."/>
            <person name="Albersmeier A."/>
            <person name="Kalinowski J."/>
            <person name="Ruckert C."/>
        </authorList>
    </citation>
    <scope>NUCLEOTIDE SEQUENCE</scope>
    <source>
        <strain evidence="2">CGMCC 4.7403</strain>
    </source>
</reference>
<evidence type="ECO:0000256" key="1">
    <source>
        <dbReference type="SAM" id="Phobius"/>
    </source>
</evidence>
<protein>
    <submittedName>
        <fullName evidence="2">Uncharacterized protein</fullName>
    </submittedName>
</protein>
<accession>A0A918ZBB8</accession>
<keyword evidence="1" id="KW-0472">Membrane</keyword>
<dbReference type="AlphaFoldDB" id="A0A918ZBB8"/>
<organism evidence="2 3">
    <name type="scientific">Streptomyces capitiformicae</name>
    <dbReference type="NCBI Taxonomy" id="2014920"/>
    <lineage>
        <taxon>Bacteria</taxon>
        <taxon>Bacillati</taxon>
        <taxon>Actinomycetota</taxon>
        <taxon>Actinomycetes</taxon>
        <taxon>Kitasatosporales</taxon>
        <taxon>Streptomycetaceae</taxon>
        <taxon>Streptomyces</taxon>
    </lineage>
</organism>
<evidence type="ECO:0000313" key="2">
    <source>
        <dbReference type="EMBL" id="GHE44488.1"/>
    </source>
</evidence>
<sequence>MGQHLVVRDPGYLVDDVGQTAADFFLYVVHVRLLVLVTALLSASRYLGEGRTAHGKTGLGITGCGSSERAGLWKRPEDLENVPGLPWLMAIDIYRQSGVSRVAGARSSEVP</sequence>
<reference evidence="2" key="2">
    <citation type="submission" date="2020-09" db="EMBL/GenBank/DDBJ databases">
        <authorList>
            <person name="Sun Q."/>
            <person name="Zhou Y."/>
        </authorList>
    </citation>
    <scope>NUCLEOTIDE SEQUENCE</scope>
    <source>
        <strain evidence="2">CGMCC 4.7403</strain>
    </source>
</reference>
<keyword evidence="1" id="KW-0812">Transmembrane</keyword>
<keyword evidence="1" id="KW-1133">Transmembrane helix</keyword>
<feature type="transmembrane region" description="Helical" evidence="1">
    <location>
        <begin position="24"/>
        <end position="43"/>
    </location>
</feature>